<proteinExistence type="predicted"/>
<protein>
    <submittedName>
        <fullName evidence="1">Uncharacterized protein</fullName>
    </submittedName>
</protein>
<organism evidence="1 2">
    <name type="scientific">Pseudomonas moorei</name>
    <dbReference type="NCBI Taxonomy" id="395599"/>
    <lineage>
        <taxon>Bacteria</taxon>
        <taxon>Pseudomonadati</taxon>
        <taxon>Pseudomonadota</taxon>
        <taxon>Gammaproteobacteria</taxon>
        <taxon>Pseudomonadales</taxon>
        <taxon>Pseudomonadaceae</taxon>
        <taxon>Pseudomonas</taxon>
    </lineage>
</organism>
<evidence type="ECO:0000313" key="1">
    <source>
        <dbReference type="EMBL" id="SDR47344.1"/>
    </source>
</evidence>
<evidence type="ECO:0000313" key="2">
    <source>
        <dbReference type="Proteomes" id="UP000199570"/>
    </source>
</evidence>
<dbReference type="Proteomes" id="UP000199570">
    <property type="component" value="Unassembled WGS sequence"/>
</dbReference>
<dbReference type="EMBL" id="FNKJ01000004">
    <property type="protein sequence ID" value="SDR47344.1"/>
    <property type="molecule type" value="Genomic_DNA"/>
</dbReference>
<reference evidence="2" key="1">
    <citation type="submission" date="2016-10" db="EMBL/GenBank/DDBJ databases">
        <authorList>
            <person name="Varghese N."/>
            <person name="Submissions S."/>
        </authorList>
    </citation>
    <scope>NUCLEOTIDE SEQUENCE [LARGE SCALE GENOMIC DNA]</scope>
    <source>
        <strain evidence="2">BS3775</strain>
    </source>
</reference>
<keyword evidence="2" id="KW-1185">Reference proteome</keyword>
<name>A0A1H1JBH7_9PSED</name>
<gene>
    <name evidence="1" type="ORF">SAMN04490195_6205</name>
</gene>
<accession>A0A1H1JBH7</accession>
<sequence length="89" mass="10708">MSEVFSERIVAHELRFDIDARQAELIDREHRDLFFAELIEQRDRYERMPRLLHRFVEQRTVFGRQVQQVDTSSSSCLTSEARSRVIVRL</sequence>
<dbReference type="AlphaFoldDB" id="A0A1H1JBH7"/>